<dbReference type="Proteomes" id="UP001623349">
    <property type="component" value="Unassembled WGS sequence"/>
</dbReference>
<name>A0ABQ0F1W7_APOSI</name>
<feature type="compositionally biased region" description="Polar residues" evidence="1">
    <location>
        <begin position="81"/>
        <end position="90"/>
    </location>
</feature>
<feature type="signal peptide" evidence="2">
    <location>
        <begin position="1"/>
        <end position="22"/>
    </location>
</feature>
<evidence type="ECO:0000256" key="1">
    <source>
        <dbReference type="SAM" id="MobiDB-lite"/>
    </source>
</evidence>
<feature type="compositionally biased region" description="Low complexity" evidence="1">
    <location>
        <begin position="68"/>
        <end position="80"/>
    </location>
</feature>
<feature type="region of interest" description="Disordered" evidence="1">
    <location>
        <begin position="47"/>
        <end position="157"/>
    </location>
</feature>
<organism evidence="3 4">
    <name type="scientific">Apodemus speciosus</name>
    <name type="common">Large Japanese field mouse</name>
    <dbReference type="NCBI Taxonomy" id="105296"/>
    <lineage>
        <taxon>Eukaryota</taxon>
        <taxon>Metazoa</taxon>
        <taxon>Chordata</taxon>
        <taxon>Craniata</taxon>
        <taxon>Vertebrata</taxon>
        <taxon>Euteleostomi</taxon>
        <taxon>Mammalia</taxon>
        <taxon>Eutheria</taxon>
        <taxon>Euarchontoglires</taxon>
        <taxon>Glires</taxon>
        <taxon>Rodentia</taxon>
        <taxon>Myomorpha</taxon>
        <taxon>Muroidea</taxon>
        <taxon>Muridae</taxon>
        <taxon>Murinae</taxon>
        <taxon>Apodemus</taxon>
    </lineage>
</organism>
<accession>A0ABQ0F1W7</accession>
<feature type="compositionally biased region" description="Polar residues" evidence="1">
    <location>
        <begin position="99"/>
        <end position="131"/>
    </location>
</feature>
<reference evidence="3 4" key="1">
    <citation type="submission" date="2024-08" db="EMBL/GenBank/DDBJ databases">
        <title>The draft genome of Apodemus speciosus.</title>
        <authorList>
            <person name="Nabeshima K."/>
            <person name="Suzuki S."/>
            <person name="Onuma M."/>
        </authorList>
    </citation>
    <scope>NUCLEOTIDE SEQUENCE [LARGE SCALE GENOMIC DNA]</scope>
    <source>
        <strain evidence="3">IB14-021</strain>
    </source>
</reference>
<feature type="compositionally biased region" description="Low complexity" evidence="1">
    <location>
        <begin position="50"/>
        <end position="60"/>
    </location>
</feature>
<evidence type="ECO:0000256" key="2">
    <source>
        <dbReference type="SAM" id="SignalP"/>
    </source>
</evidence>
<keyword evidence="4" id="KW-1185">Reference proteome</keyword>
<comment type="caution">
    <text evidence="3">The sequence shown here is derived from an EMBL/GenBank/DDBJ whole genome shotgun (WGS) entry which is preliminary data.</text>
</comment>
<keyword evidence="2" id="KW-0732">Signal</keyword>
<gene>
    <name evidence="3" type="ORF">APTSU1_000849800</name>
</gene>
<sequence>MAGSRLLPLALALLLLARRGDSSVALAYAGVAFTLFREAISSETIHDPALSSPEITSDPSSPSPETTPEPTSTSLETISPLDSTTPNPGSASPEPETASLHTSGLPSSQPTTMSLSTNLASQGSPTASSAGQDAVLIAVRHSNREAPPSHNLDTVSLGSMRQRLPFADHLQH</sequence>
<evidence type="ECO:0000313" key="3">
    <source>
        <dbReference type="EMBL" id="GAB1293267.1"/>
    </source>
</evidence>
<feature type="chain" id="PRO_5046179478" evidence="2">
    <location>
        <begin position="23"/>
        <end position="172"/>
    </location>
</feature>
<proteinExistence type="predicted"/>
<dbReference type="EMBL" id="BAAFST010000008">
    <property type="protein sequence ID" value="GAB1293267.1"/>
    <property type="molecule type" value="Genomic_DNA"/>
</dbReference>
<protein>
    <submittedName>
        <fullName evidence="3">Predicted gene 3336</fullName>
    </submittedName>
</protein>
<evidence type="ECO:0000313" key="4">
    <source>
        <dbReference type="Proteomes" id="UP001623349"/>
    </source>
</evidence>